<reference evidence="3 4" key="1">
    <citation type="journal article" date="2019" name="Sci. Rep.">
        <title>Orb-weaving spider Araneus ventricosus genome elucidates the spidroin gene catalogue.</title>
        <authorList>
            <person name="Kono N."/>
            <person name="Nakamura H."/>
            <person name="Ohtoshi R."/>
            <person name="Moran D.A.P."/>
            <person name="Shinohara A."/>
            <person name="Yoshida Y."/>
            <person name="Fujiwara M."/>
            <person name="Mori M."/>
            <person name="Tomita M."/>
            <person name="Arakawa K."/>
        </authorList>
    </citation>
    <scope>NUCLEOTIDE SEQUENCE [LARGE SCALE GENOMIC DNA]</scope>
</reference>
<dbReference type="OrthoDB" id="6415195at2759"/>
<proteinExistence type="predicted"/>
<dbReference type="Proteomes" id="UP000499080">
    <property type="component" value="Unassembled WGS sequence"/>
</dbReference>
<keyword evidence="4" id="KW-1185">Reference proteome</keyword>
<dbReference type="EMBL" id="BGPR01047486">
    <property type="protein sequence ID" value="GBO24530.1"/>
    <property type="molecule type" value="Genomic_DNA"/>
</dbReference>
<dbReference type="EMBL" id="BGPR01047488">
    <property type="protein sequence ID" value="GBO24533.1"/>
    <property type="molecule type" value="Genomic_DNA"/>
</dbReference>
<evidence type="ECO:0000313" key="3">
    <source>
        <dbReference type="EMBL" id="GBO24533.1"/>
    </source>
</evidence>
<accession>A0A4Y2VGV5</accession>
<dbReference type="AlphaFoldDB" id="A0A4Y2VGV5"/>
<sequence>MGSSIIGRSLFRSWDAYDLIWKVRSAFYAFNAFLNITATIWIASGLSIAMSKFKDVYHQKTHMRLLYYDTSEEAVLKRDLFDEPEFVLTACDILSFRRSTALALFGTLVTYTVLVMDD</sequence>
<comment type="caution">
    <text evidence="3">The sequence shown here is derived from an EMBL/GenBank/DDBJ whole genome shotgun (WGS) entry which is preliminary data.</text>
</comment>
<feature type="transmembrane region" description="Helical" evidence="1">
    <location>
        <begin position="27"/>
        <end position="50"/>
    </location>
</feature>
<keyword evidence="1" id="KW-0812">Transmembrane</keyword>
<protein>
    <submittedName>
        <fullName evidence="3">Uncharacterized protein</fullName>
    </submittedName>
</protein>
<keyword evidence="1" id="KW-1133">Transmembrane helix</keyword>
<gene>
    <name evidence="2" type="ORF">AVEN_151454_1</name>
    <name evidence="3" type="ORF">AVEN_163039_1</name>
</gene>
<name>A0A4Y2VGV5_ARAVE</name>
<evidence type="ECO:0000313" key="4">
    <source>
        <dbReference type="Proteomes" id="UP000499080"/>
    </source>
</evidence>
<keyword evidence="1" id="KW-0472">Membrane</keyword>
<evidence type="ECO:0000313" key="2">
    <source>
        <dbReference type="EMBL" id="GBO24530.1"/>
    </source>
</evidence>
<evidence type="ECO:0000256" key="1">
    <source>
        <dbReference type="SAM" id="Phobius"/>
    </source>
</evidence>
<organism evidence="3 4">
    <name type="scientific">Araneus ventricosus</name>
    <name type="common">Orbweaver spider</name>
    <name type="synonym">Epeira ventricosa</name>
    <dbReference type="NCBI Taxonomy" id="182803"/>
    <lineage>
        <taxon>Eukaryota</taxon>
        <taxon>Metazoa</taxon>
        <taxon>Ecdysozoa</taxon>
        <taxon>Arthropoda</taxon>
        <taxon>Chelicerata</taxon>
        <taxon>Arachnida</taxon>
        <taxon>Araneae</taxon>
        <taxon>Araneomorphae</taxon>
        <taxon>Entelegynae</taxon>
        <taxon>Araneoidea</taxon>
        <taxon>Araneidae</taxon>
        <taxon>Araneus</taxon>
    </lineage>
</organism>